<protein>
    <submittedName>
        <fullName evidence="1">Uncharacterized protein</fullName>
    </submittedName>
</protein>
<evidence type="ECO:0000313" key="2">
    <source>
        <dbReference type="Proteomes" id="UP000026915"/>
    </source>
</evidence>
<dbReference type="AlphaFoldDB" id="A0A061FXI0"/>
<evidence type="ECO:0000313" key="1">
    <source>
        <dbReference type="EMBL" id="EOY22210.1"/>
    </source>
</evidence>
<dbReference type="Gramene" id="EOY22210">
    <property type="protein sequence ID" value="EOY22210"/>
    <property type="gene ID" value="TCM_014435"/>
</dbReference>
<accession>A0A061FXI0</accession>
<name>A0A061FXI0_THECC</name>
<dbReference type="HOGENOM" id="CLU_2473473_0_0_1"/>
<keyword evidence="2" id="KW-1185">Reference proteome</keyword>
<dbReference type="Proteomes" id="UP000026915">
    <property type="component" value="Chromosome 3"/>
</dbReference>
<dbReference type="EMBL" id="CM001881">
    <property type="protein sequence ID" value="EOY22210.1"/>
    <property type="molecule type" value="Genomic_DNA"/>
</dbReference>
<proteinExistence type="predicted"/>
<organism evidence="1 2">
    <name type="scientific">Theobroma cacao</name>
    <name type="common">Cacao</name>
    <name type="synonym">Cocoa</name>
    <dbReference type="NCBI Taxonomy" id="3641"/>
    <lineage>
        <taxon>Eukaryota</taxon>
        <taxon>Viridiplantae</taxon>
        <taxon>Streptophyta</taxon>
        <taxon>Embryophyta</taxon>
        <taxon>Tracheophyta</taxon>
        <taxon>Spermatophyta</taxon>
        <taxon>Magnoliopsida</taxon>
        <taxon>eudicotyledons</taxon>
        <taxon>Gunneridae</taxon>
        <taxon>Pentapetalae</taxon>
        <taxon>rosids</taxon>
        <taxon>malvids</taxon>
        <taxon>Malvales</taxon>
        <taxon>Malvaceae</taxon>
        <taxon>Byttnerioideae</taxon>
        <taxon>Theobroma</taxon>
    </lineage>
</organism>
<reference evidence="1 2" key="1">
    <citation type="journal article" date="2013" name="Genome Biol.">
        <title>The genome sequence of the most widely cultivated cacao type and its use to identify candidate genes regulating pod color.</title>
        <authorList>
            <person name="Motamayor J.C."/>
            <person name="Mockaitis K."/>
            <person name="Schmutz J."/>
            <person name="Haiminen N."/>
            <person name="Iii D.L."/>
            <person name="Cornejo O."/>
            <person name="Findley S.D."/>
            <person name="Zheng P."/>
            <person name="Utro F."/>
            <person name="Royaert S."/>
            <person name="Saski C."/>
            <person name="Jenkins J."/>
            <person name="Podicheti R."/>
            <person name="Zhao M."/>
            <person name="Scheffler B.E."/>
            <person name="Stack J.C."/>
            <person name="Feltus F.A."/>
            <person name="Mustiga G.M."/>
            <person name="Amores F."/>
            <person name="Phillips W."/>
            <person name="Marelli J.P."/>
            <person name="May G.D."/>
            <person name="Shapiro H."/>
            <person name="Ma J."/>
            <person name="Bustamante C.D."/>
            <person name="Schnell R.J."/>
            <person name="Main D."/>
            <person name="Gilbert D."/>
            <person name="Parida L."/>
            <person name="Kuhn D.N."/>
        </authorList>
    </citation>
    <scope>NUCLEOTIDE SEQUENCE [LARGE SCALE GENOMIC DNA]</scope>
    <source>
        <strain evidence="2">cv. Matina 1-6</strain>
    </source>
</reference>
<sequence>MASWAWVLWPKNNLLTLDIVREPRAAMLLDKPKKTDKWNWREVGIGGVLKDDNDTVRIVFSKCIKAVNANLAKELVFREAMTIWAPFS</sequence>
<gene>
    <name evidence="1" type="ORF">TCM_014435</name>
</gene>
<dbReference type="InParanoid" id="A0A061FXI0"/>